<protein>
    <submittedName>
        <fullName evidence="1">Uncharacterized protein</fullName>
    </submittedName>
</protein>
<evidence type="ECO:0000313" key="1">
    <source>
        <dbReference type="EMBL" id="KAH0773363.1"/>
    </source>
</evidence>
<dbReference type="Proteomes" id="UP000826656">
    <property type="component" value="Unassembled WGS sequence"/>
</dbReference>
<gene>
    <name evidence="1" type="ORF">KY290_010500</name>
</gene>
<sequence>MDGLDWFDLPWGEACCWQFLCDVVVFLCFPRGTTVTLVAAEAGGSWISFGIRKWVGSSELRGGLGI</sequence>
<evidence type="ECO:0000313" key="2">
    <source>
        <dbReference type="Proteomes" id="UP000826656"/>
    </source>
</evidence>
<accession>A0ABQ7VXY3</accession>
<organism evidence="1 2">
    <name type="scientific">Solanum tuberosum</name>
    <name type="common">Potato</name>
    <dbReference type="NCBI Taxonomy" id="4113"/>
    <lineage>
        <taxon>Eukaryota</taxon>
        <taxon>Viridiplantae</taxon>
        <taxon>Streptophyta</taxon>
        <taxon>Embryophyta</taxon>
        <taxon>Tracheophyta</taxon>
        <taxon>Spermatophyta</taxon>
        <taxon>Magnoliopsida</taxon>
        <taxon>eudicotyledons</taxon>
        <taxon>Gunneridae</taxon>
        <taxon>Pentapetalae</taxon>
        <taxon>asterids</taxon>
        <taxon>lamiids</taxon>
        <taxon>Solanales</taxon>
        <taxon>Solanaceae</taxon>
        <taxon>Solanoideae</taxon>
        <taxon>Solaneae</taxon>
        <taxon>Solanum</taxon>
    </lineage>
</organism>
<dbReference type="EMBL" id="JAIVGD010000005">
    <property type="protein sequence ID" value="KAH0773363.1"/>
    <property type="molecule type" value="Genomic_DNA"/>
</dbReference>
<reference evidence="1 2" key="1">
    <citation type="journal article" date="2021" name="bioRxiv">
        <title>Chromosome-scale and haplotype-resolved genome assembly of a tetraploid potato cultivar.</title>
        <authorList>
            <person name="Sun H."/>
            <person name="Jiao W.-B."/>
            <person name="Krause K."/>
            <person name="Campoy J.A."/>
            <person name="Goel M."/>
            <person name="Folz-Donahue K."/>
            <person name="Kukat C."/>
            <person name="Huettel B."/>
            <person name="Schneeberger K."/>
        </authorList>
    </citation>
    <scope>NUCLEOTIDE SEQUENCE [LARGE SCALE GENOMIC DNA]</scope>
    <source>
        <strain evidence="1">SolTubOtavaFocal</strain>
        <tissue evidence="1">Leaves</tissue>
    </source>
</reference>
<comment type="caution">
    <text evidence="1">The sequence shown here is derived from an EMBL/GenBank/DDBJ whole genome shotgun (WGS) entry which is preliminary data.</text>
</comment>
<name>A0ABQ7VXY3_SOLTU</name>
<proteinExistence type="predicted"/>
<keyword evidence="2" id="KW-1185">Reference proteome</keyword>